<dbReference type="GO" id="GO:0071913">
    <property type="term" value="F:citrate secondary active transmembrane transporter activity"/>
    <property type="evidence" value="ECO:0007669"/>
    <property type="project" value="TreeGrafter"/>
</dbReference>
<evidence type="ECO:0000256" key="9">
    <source>
        <dbReference type="SAM" id="Phobius"/>
    </source>
</evidence>
<dbReference type="AlphaFoldDB" id="A0A6C0AVX1"/>
<name>A0A6C0AVX1_9ZZZZ</name>
<dbReference type="PANTHER" id="PTHR45788:SF4">
    <property type="entry name" value="TRICARBOXYLATE TRANSPORT PROTEIN, MITOCHONDRIAL"/>
    <property type="match status" value="1"/>
</dbReference>
<keyword evidence="3" id="KW-0813">Transport</keyword>
<dbReference type="InterPro" id="IPR049563">
    <property type="entry name" value="TXTP-like"/>
</dbReference>
<keyword evidence="8 9" id="KW-0472">Membrane</keyword>
<comment type="subcellular location">
    <subcellularLocation>
        <location evidence="1">Mitochondrion membrane</location>
        <topology evidence="1">Multi-pass membrane protein</topology>
    </subcellularLocation>
</comment>
<dbReference type="InterPro" id="IPR023395">
    <property type="entry name" value="MCP_dom_sf"/>
</dbReference>
<organism evidence="10">
    <name type="scientific">viral metagenome</name>
    <dbReference type="NCBI Taxonomy" id="1070528"/>
    <lineage>
        <taxon>unclassified sequences</taxon>
        <taxon>metagenomes</taxon>
        <taxon>organismal metagenomes</taxon>
    </lineage>
</organism>
<dbReference type="PROSITE" id="PS50920">
    <property type="entry name" value="SOLCAR"/>
    <property type="match status" value="1"/>
</dbReference>
<evidence type="ECO:0000256" key="6">
    <source>
        <dbReference type="ARBA" id="ARBA00022989"/>
    </source>
</evidence>
<dbReference type="GO" id="GO:0006843">
    <property type="term" value="P:mitochondrial citrate transmembrane transport"/>
    <property type="evidence" value="ECO:0007669"/>
    <property type="project" value="TreeGrafter"/>
</dbReference>
<dbReference type="InterPro" id="IPR002067">
    <property type="entry name" value="MCP"/>
</dbReference>
<dbReference type="Pfam" id="PF00153">
    <property type="entry name" value="Mito_carr"/>
    <property type="match status" value="2"/>
</dbReference>
<keyword evidence="5" id="KW-0677">Repeat</keyword>
<evidence type="ECO:0000256" key="5">
    <source>
        <dbReference type="ARBA" id="ARBA00022737"/>
    </source>
</evidence>
<dbReference type="PANTHER" id="PTHR45788">
    <property type="entry name" value="SUCCINATE/FUMARATE MITOCHONDRIAL TRANSPORTER-RELATED"/>
    <property type="match status" value="1"/>
</dbReference>
<dbReference type="Gene3D" id="1.50.40.10">
    <property type="entry name" value="Mitochondrial carrier domain"/>
    <property type="match status" value="2"/>
</dbReference>
<evidence type="ECO:0000256" key="2">
    <source>
        <dbReference type="ARBA" id="ARBA00006375"/>
    </source>
</evidence>
<evidence type="ECO:0000256" key="3">
    <source>
        <dbReference type="ARBA" id="ARBA00022448"/>
    </source>
</evidence>
<keyword evidence="4 9" id="KW-0812">Transmembrane</keyword>
<evidence type="ECO:0000256" key="8">
    <source>
        <dbReference type="ARBA" id="ARBA00023136"/>
    </source>
</evidence>
<evidence type="ECO:0000313" key="10">
    <source>
        <dbReference type="EMBL" id="QHS83912.1"/>
    </source>
</evidence>
<dbReference type="EMBL" id="MN738770">
    <property type="protein sequence ID" value="QHS83912.1"/>
    <property type="molecule type" value="Genomic_DNA"/>
</dbReference>
<sequence length="252" mass="28698">MDNNIKPYINGGISGIIEITLVHPIEYFKTLKQYKKNNNNNFFTFVKNAYNTGGIRSLYYGYLPRLIGVVPMRTIFWGTMYASDKNLQNKSINPLYKYCLSGLLVGSIQTLIDCPIESLKTQMMTTSNSSYKINFNGFTPNLLRNIGFVTIFNASKNSIKDNYLSTRKNINLDNIFIGCISGITASILTQPFDYIKTKMQENKIVKVPMRKIIYLTLKNKPMLFFSGTVSRCSITCISMSIGLYIFELLNSF</sequence>
<evidence type="ECO:0000256" key="4">
    <source>
        <dbReference type="ARBA" id="ARBA00022692"/>
    </source>
</evidence>
<reference evidence="10" key="1">
    <citation type="journal article" date="2020" name="Nature">
        <title>Giant virus diversity and host interactions through global metagenomics.</title>
        <authorList>
            <person name="Schulz F."/>
            <person name="Roux S."/>
            <person name="Paez-Espino D."/>
            <person name="Jungbluth S."/>
            <person name="Walsh D.A."/>
            <person name="Denef V.J."/>
            <person name="McMahon K.D."/>
            <person name="Konstantinidis K.T."/>
            <person name="Eloe-Fadrosh E.A."/>
            <person name="Kyrpides N.C."/>
            <person name="Woyke T."/>
        </authorList>
    </citation>
    <scope>NUCLEOTIDE SEQUENCE</scope>
    <source>
        <strain evidence="10">GVMAG-S-ERX555965-48</strain>
    </source>
</reference>
<keyword evidence="6 9" id="KW-1133">Transmembrane helix</keyword>
<feature type="transmembrane region" description="Helical" evidence="9">
    <location>
        <begin position="223"/>
        <end position="246"/>
    </location>
</feature>
<evidence type="ECO:0000256" key="7">
    <source>
        <dbReference type="ARBA" id="ARBA00023128"/>
    </source>
</evidence>
<evidence type="ECO:0000256" key="1">
    <source>
        <dbReference type="ARBA" id="ARBA00004225"/>
    </source>
</evidence>
<evidence type="ECO:0008006" key="11">
    <source>
        <dbReference type="Google" id="ProtNLM"/>
    </source>
</evidence>
<dbReference type="SUPFAM" id="SSF103506">
    <property type="entry name" value="Mitochondrial carrier"/>
    <property type="match status" value="1"/>
</dbReference>
<dbReference type="GO" id="GO:0031966">
    <property type="term" value="C:mitochondrial membrane"/>
    <property type="evidence" value="ECO:0007669"/>
    <property type="project" value="UniProtKB-SubCell"/>
</dbReference>
<accession>A0A6C0AVX1</accession>
<dbReference type="InterPro" id="IPR018108">
    <property type="entry name" value="MCP_transmembrane"/>
</dbReference>
<comment type="similarity">
    <text evidence="2">Belongs to the mitochondrial carrier (TC 2.A.29) family.</text>
</comment>
<dbReference type="PRINTS" id="PR00926">
    <property type="entry name" value="MITOCARRIER"/>
</dbReference>
<keyword evidence="7" id="KW-0496">Mitochondrion</keyword>
<proteinExistence type="inferred from homology"/>
<protein>
    <recommendedName>
        <fullName evidence="11">Mitochondrial carrier protein</fullName>
    </recommendedName>
</protein>